<evidence type="ECO:0000256" key="2">
    <source>
        <dbReference type="ARBA" id="ARBA00012254"/>
    </source>
</evidence>
<dbReference type="RefSeq" id="XP_013892928.1">
    <property type="nucleotide sequence ID" value="XM_014037474.1"/>
</dbReference>
<organism evidence="6 7">
    <name type="scientific">Monoraphidium neglectum</name>
    <dbReference type="NCBI Taxonomy" id="145388"/>
    <lineage>
        <taxon>Eukaryota</taxon>
        <taxon>Viridiplantae</taxon>
        <taxon>Chlorophyta</taxon>
        <taxon>core chlorophytes</taxon>
        <taxon>Chlorophyceae</taxon>
        <taxon>CS clade</taxon>
        <taxon>Sphaeropleales</taxon>
        <taxon>Selenastraceae</taxon>
        <taxon>Monoraphidium</taxon>
    </lineage>
</organism>
<dbReference type="GeneID" id="25731577"/>
<dbReference type="PANTHER" id="PTHR43369">
    <property type="entry name" value="PHOSPHORIBOSYLGLYCINAMIDE FORMYLTRANSFERASE"/>
    <property type="match status" value="1"/>
</dbReference>
<name>A0A0D2KDK0_9CHLO</name>
<dbReference type="STRING" id="145388.A0A0D2KDK0"/>
<evidence type="ECO:0000256" key="1">
    <source>
        <dbReference type="ARBA" id="ARBA00005054"/>
    </source>
</evidence>
<dbReference type="GO" id="GO:0009507">
    <property type="term" value="C:chloroplast"/>
    <property type="evidence" value="ECO:0007669"/>
    <property type="project" value="TreeGrafter"/>
</dbReference>
<dbReference type="AlphaFoldDB" id="A0A0D2KDK0"/>
<dbReference type="GO" id="GO:0006189">
    <property type="term" value="P:'de novo' IMP biosynthetic process"/>
    <property type="evidence" value="ECO:0007669"/>
    <property type="project" value="TreeGrafter"/>
</dbReference>
<evidence type="ECO:0000313" key="6">
    <source>
        <dbReference type="EMBL" id="KIY93908.1"/>
    </source>
</evidence>
<keyword evidence="7" id="KW-1185">Reference proteome</keyword>
<dbReference type="OrthoDB" id="2018833at2759"/>
<reference evidence="6 7" key="1">
    <citation type="journal article" date="2013" name="BMC Genomics">
        <title>Reconstruction of the lipid metabolism for the microalga Monoraphidium neglectum from its genome sequence reveals characteristics suitable for biofuel production.</title>
        <authorList>
            <person name="Bogen C."/>
            <person name="Al-Dilaimi A."/>
            <person name="Albersmeier A."/>
            <person name="Wichmann J."/>
            <person name="Grundmann M."/>
            <person name="Rupp O."/>
            <person name="Lauersen K.J."/>
            <person name="Blifernez-Klassen O."/>
            <person name="Kalinowski J."/>
            <person name="Goesmann A."/>
            <person name="Mussgnug J.H."/>
            <person name="Kruse O."/>
        </authorList>
    </citation>
    <scope>NUCLEOTIDE SEQUENCE [LARGE SCALE GENOMIC DNA]</scope>
    <source>
        <strain evidence="6 7">SAG 48.87</strain>
    </source>
</reference>
<feature type="domain" description="Formyl transferase N-terminal" evidence="5">
    <location>
        <begin position="3"/>
        <end position="72"/>
    </location>
</feature>
<protein>
    <recommendedName>
        <fullName evidence="2">phosphoribosylglycinamide formyltransferase 1</fullName>
        <ecNumber evidence="2">2.1.2.2</ecNumber>
    </recommendedName>
</protein>
<dbReference type="EMBL" id="KK104444">
    <property type="protein sequence ID" value="KIY93908.1"/>
    <property type="molecule type" value="Genomic_DNA"/>
</dbReference>
<dbReference type="Gene3D" id="3.40.50.170">
    <property type="entry name" value="Formyl transferase, N-terminal domain"/>
    <property type="match status" value="1"/>
</dbReference>
<proteinExistence type="predicted"/>
<accession>A0A0D2KDK0</accession>
<comment type="pathway">
    <text evidence="1">Purine metabolism; IMP biosynthesis via de novo pathway; N(2)-formyl-N(1)-(5-phospho-D-ribosyl)glycinamide from N(1)-(5-phospho-D-ribosyl)glycinamide (10-formyl THF route): step 1/1.</text>
</comment>
<evidence type="ECO:0000313" key="7">
    <source>
        <dbReference type="Proteomes" id="UP000054498"/>
    </source>
</evidence>
<dbReference type="PANTHER" id="PTHR43369:SF2">
    <property type="entry name" value="PHOSPHORIBOSYLGLYCINAMIDE FORMYLTRANSFERASE"/>
    <property type="match status" value="1"/>
</dbReference>
<dbReference type="InterPro" id="IPR002376">
    <property type="entry name" value="Formyl_transf_N"/>
</dbReference>
<dbReference type="EC" id="2.1.2.2" evidence="2"/>
<dbReference type="Pfam" id="PF00551">
    <property type="entry name" value="Formyl_trans_N"/>
    <property type="match status" value="1"/>
</dbReference>
<dbReference type="InterPro" id="IPR036477">
    <property type="entry name" value="Formyl_transf_N_sf"/>
</dbReference>
<evidence type="ECO:0000256" key="3">
    <source>
        <dbReference type="ARBA" id="ARBA00022679"/>
    </source>
</evidence>
<evidence type="ECO:0000256" key="4">
    <source>
        <dbReference type="ARBA" id="ARBA00022755"/>
    </source>
</evidence>
<dbReference type="Proteomes" id="UP000054498">
    <property type="component" value="Unassembled WGS sequence"/>
</dbReference>
<gene>
    <name evidence="6" type="ORF">MNEG_14053</name>
</gene>
<dbReference type="GO" id="GO:0004644">
    <property type="term" value="F:phosphoribosylglycinamide formyltransferase activity"/>
    <property type="evidence" value="ECO:0007669"/>
    <property type="project" value="UniProtKB-EC"/>
</dbReference>
<sequence>MDGRINAEVVAVVSDVPTCGGVQYAQSHGIPTLTYPIPKKGGFPGLTTEQLVEALTQQLGAEYVLLAGFLKVRVVGGGSKLQMRRPL</sequence>
<evidence type="ECO:0000259" key="5">
    <source>
        <dbReference type="Pfam" id="PF00551"/>
    </source>
</evidence>
<keyword evidence="3 6" id="KW-0808">Transferase</keyword>
<dbReference type="KEGG" id="mng:MNEG_14053"/>
<keyword evidence="4" id="KW-0658">Purine biosynthesis</keyword>
<dbReference type="SUPFAM" id="SSF53328">
    <property type="entry name" value="Formyltransferase"/>
    <property type="match status" value="1"/>
</dbReference>